<comment type="caution">
    <text evidence="2">The sequence shown here is derived from an EMBL/GenBank/DDBJ whole genome shotgun (WGS) entry which is preliminary data.</text>
</comment>
<reference evidence="2 3" key="1">
    <citation type="journal article" date="2015" name="Nature">
        <title>rRNA introns, odd ribosomes, and small enigmatic genomes across a large radiation of phyla.</title>
        <authorList>
            <person name="Brown C.T."/>
            <person name="Hug L.A."/>
            <person name="Thomas B.C."/>
            <person name="Sharon I."/>
            <person name="Castelle C.J."/>
            <person name="Singh A."/>
            <person name="Wilkins M.J."/>
            <person name="Williams K.H."/>
            <person name="Banfield J.F."/>
        </authorList>
    </citation>
    <scope>NUCLEOTIDE SEQUENCE [LARGE SCALE GENOMIC DNA]</scope>
</reference>
<dbReference type="Pfam" id="PF18921">
    <property type="entry name" value="Cyanophycin_syn"/>
    <property type="match status" value="1"/>
</dbReference>
<sequence length="169" mass="19498">MPAKPTDHLPIIFSNPLFTLQIKQNHSDTSIKMVMLTNHLNTKTLPNTTKVLNNNLPKIYSHKCFNYLNAPFQREVKKTEIGHLFEHILLEYLSDLKKDPDEKFILEGKTKWDWQTDNVGIFHIKLNIGFSDEVIVYSALEKAISLLKIILKTNSKKAQILQKPQTLTS</sequence>
<name>A0A0G0EPU3_9BACT</name>
<proteinExistence type="predicted"/>
<accession>A0A0G0EPU3</accession>
<organism evidence="2 3">
    <name type="scientific">Candidatus Daviesbacteria bacterium GW2011_GWB1_36_5</name>
    <dbReference type="NCBI Taxonomy" id="1618426"/>
    <lineage>
        <taxon>Bacteria</taxon>
        <taxon>Candidatus Daviesiibacteriota</taxon>
    </lineage>
</organism>
<dbReference type="InterPro" id="IPR044019">
    <property type="entry name" value="Cyanophycin_syn_N"/>
</dbReference>
<protein>
    <recommendedName>
        <fullName evidence="1">Cyanophycin synthase-like N-terminal domain-containing protein</fullName>
    </recommendedName>
</protein>
<dbReference type="Proteomes" id="UP000034492">
    <property type="component" value="Unassembled WGS sequence"/>
</dbReference>
<dbReference type="PATRIC" id="fig|1618426.3.peg.1111"/>
<evidence type="ECO:0000313" key="3">
    <source>
        <dbReference type="Proteomes" id="UP000034492"/>
    </source>
</evidence>
<dbReference type="EMBL" id="LBSA01000043">
    <property type="protein sequence ID" value="KKQ07532.1"/>
    <property type="molecule type" value="Genomic_DNA"/>
</dbReference>
<evidence type="ECO:0000313" key="2">
    <source>
        <dbReference type="EMBL" id="KKQ07532.1"/>
    </source>
</evidence>
<evidence type="ECO:0000259" key="1">
    <source>
        <dbReference type="Pfam" id="PF18921"/>
    </source>
</evidence>
<dbReference type="AlphaFoldDB" id="A0A0G0EPU3"/>
<gene>
    <name evidence="2" type="ORF">US19_C0043G0003</name>
</gene>
<feature type="domain" description="Cyanophycin synthase-like N-terminal" evidence="1">
    <location>
        <begin position="38"/>
        <end position="146"/>
    </location>
</feature>